<dbReference type="InterPro" id="IPR029034">
    <property type="entry name" value="Cystine-knot_cytokine"/>
</dbReference>
<evidence type="ECO:0000256" key="1">
    <source>
        <dbReference type="ARBA" id="ARBA00004613"/>
    </source>
</evidence>
<keyword evidence="3" id="KW-0964">Secreted</keyword>
<dbReference type="SUPFAM" id="SSF57501">
    <property type="entry name" value="Cystine-knot cytokines"/>
    <property type="match status" value="1"/>
</dbReference>
<organism evidence="5 6">
    <name type="scientific">Mizuhopecten yessoensis</name>
    <name type="common">Japanese scallop</name>
    <name type="synonym">Patinopecten yessoensis</name>
    <dbReference type="NCBI Taxonomy" id="6573"/>
    <lineage>
        <taxon>Eukaryota</taxon>
        <taxon>Metazoa</taxon>
        <taxon>Spiralia</taxon>
        <taxon>Lophotrochozoa</taxon>
        <taxon>Mollusca</taxon>
        <taxon>Bivalvia</taxon>
        <taxon>Autobranchia</taxon>
        <taxon>Pteriomorphia</taxon>
        <taxon>Pectinida</taxon>
        <taxon>Pectinoidea</taxon>
        <taxon>Pectinidae</taxon>
        <taxon>Mizuhopecten</taxon>
    </lineage>
</organism>
<protein>
    <submittedName>
        <fullName evidence="5">Interleukin 17-like protein</fullName>
    </submittedName>
</protein>
<comment type="similarity">
    <text evidence="2">Belongs to the IL-17 family.</text>
</comment>
<dbReference type="GO" id="GO:0005125">
    <property type="term" value="F:cytokine activity"/>
    <property type="evidence" value="ECO:0007669"/>
    <property type="project" value="InterPro"/>
</dbReference>
<dbReference type="OrthoDB" id="6119841at2759"/>
<dbReference type="AlphaFoldDB" id="A0A210Q031"/>
<keyword evidence="4" id="KW-0732">Signal</keyword>
<gene>
    <name evidence="5" type="ORF">KP79_PYT09161</name>
</gene>
<comment type="subcellular location">
    <subcellularLocation>
        <location evidence="1">Secreted</location>
    </subcellularLocation>
</comment>
<accession>A0A210Q031</accession>
<proteinExistence type="inferred from homology"/>
<reference evidence="5 6" key="1">
    <citation type="journal article" date="2017" name="Nat. Ecol. Evol.">
        <title>Scallop genome provides insights into evolution of bilaterian karyotype and development.</title>
        <authorList>
            <person name="Wang S."/>
            <person name="Zhang J."/>
            <person name="Jiao W."/>
            <person name="Li J."/>
            <person name="Xun X."/>
            <person name="Sun Y."/>
            <person name="Guo X."/>
            <person name="Huan P."/>
            <person name="Dong B."/>
            <person name="Zhang L."/>
            <person name="Hu X."/>
            <person name="Sun X."/>
            <person name="Wang J."/>
            <person name="Zhao C."/>
            <person name="Wang Y."/>
            <person name="Wang D."/>
            <person name="Huang X."/>
            <person name="Wang R."/>
            <person name="Lv J."/>
            <person name="Li Y."/>
            <person name="Zhang Z."/>
            <person name="Liu B."/>
            <person name="Lu W."/>
            <person name="Hui Y."/>
            <person name="Liang J."/>
            <person name="Zhou Z."/>
            <person name="Hou R."/>
            <person name="Li X."/>
            <person name="Liu Y."/>
            <person name="Li H."/>
            <person name="Ning X."/>
            <person name="Lin Y."/>
            <person name="Zhao L."/>
            <person name="Xing Q."/>
            <person name="Dou J."/>
            <person name="Li Y."/>
            <person name="Mao J."/>
            <person name="Guo H."/>
            <person name="Dou H."/>
            <person name="Li T."/>
            <person name="Mu C."/>
            <person name="Jiang W."/>
            <person name="Fu Q."/>
            <person name="Fu X."/>
            <person name="Miao Y."/>
            <person name="Liu J."/>
            <person name="Yu Q."/>
            <person name="Li R."/>
            <person name="Liao H."/>
            <person name="Li X."/>
            <person name="Kong Y."/>
            <person name="Jiang Z."/>
            <person name="Chourrout D."/>
            <person name="Li R."/>
            <person name="Bao Z."/>
        </authorList>
    </citation>
    <scope>NUCLEOTIDE SEQUENCE [LARGE SCALE GENOMIC DNA]</scope>
    <source>
        <strain evidence="5 6">PY_sf001</strain>
    </source>
</reference>
<evidence type="ECO:0000256" key="3">
    <source>
        <dbReference type="ARBA" id="ARBA00022525"/>
    </source>
</evidence>
<evidence type="ECO:0000256" key="2">
    <source>
        <dbReference type="ARBA" id="ARBA00007236"/>
    </source>
</evidence>
<evidence type="ECO:0000256" key="4">
    <source>
        <dbReference type="ARBA" id="ARBA00022729"/>
    </source>
</evidence>
<evidence type="ECO:0000313" key="6">
    <source>
        <dbReference type="Proteomes" id="UP000242188"/>
    </source>
</evidence>
<dbReference type="Pfam" id="PF06083">
    <property type="entry name" value="IL17"/>
    <property type="match status" value="1"/>
</dbReference>
<sequence>MLAVIEMVVSVCVHTTFTCGTPARVNLAIQLRSARNSISPESLLLTARESDRHRSNVPTTILEGETNVCPENLNELDNTMYTPPRHRSTCPYYMVSEHNPNRFPSILTSVRCRCQQCLEAGGRSLENVCEPVCVTEVVLMQEECDNGVFQYNPTEKQIQVACTCARRREEESSSDNEGTTPI</sequence>
<name>A0A210Q031_MIZYE</name>
<keyword evidence="6" id="KW-1185">Reference proteome</keyword>
<dbReference type="EMBL" id="NEDP02005318">
    <property type="protein sequence ID" value="OWF42114.1"/>
    <property type="molecule type" value="Genomic_DNA"/>
</dbReference>
<comment type="caution">
    <text evidence="5">The sequence shown here is derived from an EMBL/GenBank/DDBJ whole genome shotgun (WGS) entry which is preliminary data.</text>
</comment>
<dbReference type="Gene3D" id="2.10.90.10">
    <property type="entry name" value="Cystine-knot cytokines"/>
    <property type="match status" value="1"/>
</dbReference>
<dbReference type="GO" id="GO:0005576">
    <property type="term" value="C:extracellular region"/>
    <property type="evidence" value="ECO:0007669"/>
    <property type="project" value="UniProtKB-SubCell"/>
</dbReference>
<dbReference type="Proteomes" id="UP000242188">
    <property type="component" value="Unassembled WGS sequence"/>
</dbReference>
<dbReference type="InterPro" id="IPR010345">
    <property type="entry name" value="IL-17_fam"/>
</dbReference>
<evidence type="ECO:0000313" key="5">
    <source>
        <dbReference type="EMBL" id="OWF42114.1"/>
    </source>
</evidence>